<dbReference type="Gene3D" id="3.40.50.2300">
    <property type="match status" value="2"/>
</dbReference>
<dbReference type="InterPro" id="IPR010982">
    <property type="entry name" value="Lambda_DNA-bd_dom_sf"/>
</dbReference>
<comment type="caution">
    <text evidence="5">The sequence shown here is derived from an EMBL/GenBank/DDBJ whole genome shotgun (WGS) entry which is preliminary data.</text>
</comment>
<keyword evidence="1" id="KW-0805">Transcription regulation</keyword>
<dbReference type="CDD" id="cd01392">
    <property type="entry name" value="HTH_LacI"/>
    <property type="match status" value="1"/>
</dbReference>
<dbReference type="Gene3D" id="1.10.260.40">
    <property type="entry name" value="lambda repressor-like DNA-binding domains"/>
    <property type="match status" value="1"/>
</dbReference>
<dbReference type="CDD" id="cd01574">
    <property type="entry name" value="PBP1_LacI"/>
    <property type="match status" value="1"/>
</dbReference>
<evidence type="ECO:0000313" key="5">
    <source>
        <dbReference type="EMBL" id="GAA1425157.1"/>
    </source>
</evidence>
<dbReference type="Proteomes" id="UP001501266">
    <property type="component" value="Unassembled WGS sequence"/>
</dbReference>
<dbReference type="InterPro" id="IPR000843">
    <property type="entry name" value="HTH_LacI"/>
</dbReference>
<dbReference type="SUPFAM" id="SSF47413">
    <property type="entry name" value="lambda repressor-like DNA-binding domains"/>
    <property type="match status" value="1"/>
</dbReference>
<feature type="domain" description="HTH lacI-type" evidence="4">
    <location>
        <begin position="9"/>
        <end position="63"/>
    </location>
</feature>
<dbReference type="PROSITE" id="PS00356">
    <property type="entry name" value="HTH_LACI_1"/>
    <property type="match status" value="1"/>
</dbReference>
<dbReference type="SMART" id="SM00354">
    <property type="entry name" value="HTH_LACI"/>
    <property type="match status" value="1"/>
</dbReference>
<dbReference type="GO" id="GO:0003677">
    <property type="term" value="F:DNA binding"/>
    <property type="evidence" value="ECO:0007669"/>
    <property type="project" value="UniProtKB-KW"/>
</dbReference>
<evidence type="ECO:0000259" key="4">
    <source>
        <dbReference type="PROSITE" id="PS50932"/>
    </source>
</evidence>
<proteinExistence type="predicted"/>
<evidence type="ECO:0000256" key="1">
    <source>
        <dbReference type="ARBA" id="ARBA00023015"/>
    </source>
</evidence>
<dbReference type="InterPro" id="IPR028082">
    <property type="entry name" value="Peripla_BP_I"/>
</dbReference>
<dbReference type="Pfam" id="PF13377">
    <property type="entry name" value="Peripla_BP_3"/>
    <property type="match status" value="1"/>
</dbReference>
<keyword evidence="3" id="KW-0804">Transcription</keyword>
<keyword evidence="6" id="KW-1185">Reference proteome</keyword>
<dbReference type="Pfam" id="PF00356">
    <property type="entry name" value="LacI"/>
    <property type="match status" value="1"/>
</dbReference>
<sequence>MANEATRRPNIRDVAAVAGVSYQTVSRALNQHPSIRPETLARVEAAIVQLGYRPNAAARALVRRSSRTIGLLTLPTTDYGPQAQQIAIETAARDAGYRIALTNASSGSVDDLAAGVTFLRETNIDALVVSVAETAMLDALAQLRVEVPYVTLEPTGLASGHSVAIDQRLGARMAVDALADAGHRRLAQLRGPSGSIDASARSSGVEERVAELGLELVGTVEGDWTPGSGHAVGPEVLALGATGIVVGNDQMALGLMHACRDAGRSVPGDVSIVGFDDVPEAPHYPTPLTTVRQEFEQVGAAAMRVLLDDLAGRAGLVHLRIPPVLVERESVARVG</sequence>
<evidence type="ECO:0000256" key="3">
    <source>
        <dbReference type="ARBA" id="ARBA00023163"/>
    </source>
</evidence>
<dbReference type="InterPro" id="IPR046335">
    <property type="entry name" value="LacI/GalR-like_sensor"/>
</dbReference>
<evidence type="ECO:0000313" key="6">
    <source>
        <dbReference type="Proteomes" id="UP001501266"/>
    </source>
</evidence>
<protein>
    <submittedName>
        <fullName evidence="5">LacI family DNA-binding transcriptional regulator</fullName>
    </submittedName>
</protein>
<gene>
    <name evidence="5" type="ORF">GCM10009640_23070</name>
</gene>
<dbReference type="PANTHER" id="PTHR30146">
    <property type="entry name" value="LACI-RELATED TRANSCRIPTIONAL REPRESSOR"/>
    <property type="match status" value="1"/>
</dbReference>
<accession>A0ABN1YY78</accession>
<evidence type="ECO:0000256" key="2">
    <source>
        <dbReference type="ARBA" id="ARBA00023125"/>
    </source>
</evidence>
<dbReference type="PROSITE" id="PS50932">
    <property type="entry name" value="HTH_LACI_2"/>
    <property type="match status" value="1"/>
</dbReference>
<dbReference type="SUPFAM" id="SSF53822">
    <property type="entry name" value="Periplasmic binding protein-like I"/>
    <property type="match status" value="1"/>
</dbReference>
<name>A0ABN1YY78_9MICO</name>
<keyword evidence="2 5" id="KW-0238">DNA-binding</keyword>
<organism evidence="5 6">
    <name type="scientific">Agrococcus citreus</name>
    <dbReference type="NCBI Taxonomy" id="84643"/>
    <lineage>
        <taxon>Bacteria</taxon>
        <taxon>Bacillati</taxon>
        <taxon>Actinomycetota</taxon>
        <taxon>Actinomycetes</taxon>
        <taxon>Micrococcales</taxon>
        <taxon>Microbacteriaceae</taxon>
        <taxon>Agrococcus</taxon>
    </lineage>
</organism>
<dbReference type="EMBL" id="BAAAKK010000005">
    <property type="protein sequence ID" value="GAA1425157.1"/>
    <property type="molecule type" value="Genomic_DNA"/>
</dbReference>
<dbReference type="PANTHER" id="PTHR30146:SF109">
    <property type="entry name" value="HTH-TYPE TRANSCRIPTIONAL REGULATOR GALS"/>
    <property type="match status" value="1"/>
</dbReference>
<reference evidence="5 6" key="1">
    <citation type="journal article" date="2019" name="Int. J. Syst. Evol. Microbiol.">
        <title>The Global Catalogue of Microorganisms (GCM) 10K type strain sequencing project: providing services to taxonomists for standard genome sequencing and annotation.</title>
        <authorList>
            <consortium name="The Broad Institute Genomics Platform"/>
            <consortium name="The Broad Institute Genome Sequencing Center for Infectious Disease"/>
            <person name="Wu L."/>
            <person name="Ma J."/>
        </authorList>
    </citation>
    <scope>NUCLEOTIDE SEQUENCE [LARGE SCALE GENOMIC DNA]</scope>
    <source>
        <strain evidence="5 6">JCM 12398</strain>
    </source>
</reference>
<dbReference type="RefSeq" id="WP_343920546.1">
    <property type="nucleotide sequence ID" value="NZ_BAAAKK010000005.1"/>
</dbReference>